<comment type="caution">
    <text evidence="1">The sequence shown here is derived from an EMBL/GenBank/DDBJ whole genome shotgun (WGS) entry which is preliminary data.</text>
</comment>
<evidence type="ECO:0000313" key="1">
    <source>
        <dbReference type="EMBL" id="OGH84690.1"/>
    </source>
</evidence>
<organism evidence="1 2">
    <name type="scientific">Candidatus Magasanikbacteria bacterium RIFOXYA2_FULL_44_8</name>
    <dbReference type="NCBI Taxonomy" id="1798696"/>
    <lineage>
        <taxon>Bacteria</taxon>
        <taxon>Candidatus Magasanikiibacteriota</taxon>
    </lineage>
</organism>
<gene>
    <name evidence="1" type="ORF">A2261_02410</name>
</gene>
<accession>A0A1F6NLQ0</accession>
<dbReference type="Proteomes" id="UP000177803">
    <property type="component" value="Unassembled WGS sequence"/>
</dbReference>
<name>A0A1F6NLQ0_9BACT</name>
<proteinExistence type="predicted"/>
<dbReference type="EMBL" id="MFQR01000005">
    <property type="protein sequence ID" value="OGH84690.1"/>
    <property type="molecule type" value="Genomic_DNA"/>
</dbReference>
<sequence length="181" mass="20064">MTNLIGVPVYGWYIKKILKEVEGGNFRKEIGKKVTALSPVNKENETVVGTLTSEEFAAFILSERIGNRVRRLPGLLPKRGGFMKRLFNAMDMIGFVQATKLESLEVSALLGQSVQSRLPEPPVDQAYYLRQNGHLDQVAVVLAPKEEKPKPNCEGCAVQCSCGGLLSSGFFKQMFNYVVRP</sequence>
<evidence type="ECO:0000313" key="2">
    <source>
        <dbReference type="Proteomes" id="UP000177803"/>
    </source>
</evidence>
<dbReference type="AlphaFoldDB" id="A0A1F6NLQ0"/>
<protein>
    <submittedName>
        <fullName evidence="1">Uncharacterized protein</fullName>
    </submittedName>
</protein>
<reference evidence="1 2" key="1">
    <citation type="journal article" date="2016" name="Nat. Commun.">
        <title>Thousands of microbial genomes shed light on interconnected biogeochemical processes in an aquifer system.</title>
        <authorList>
            <person name="Anantharaman K."/>
            <person name="Brown C.T."/>
            <person name="Hug L.A."/>
            <person name="Sharon I."/>
            <person name="Castelle C.J."/>
            <person name="Probst A.J."/>
            <person name="Thomas B.C."/>
            <person name="Singh A."/>
            <person name="Wilkins M.J."/>
            <person name="Karaoz U."/>
            <person name="Brodie E.L."/>
            <person name="Williams K.H."/>
            <person name="Hubbard S.S."/>
            <person name="Banfield J.F."/>
        </authorList>
    </citation>
    <scope>NUCLEOTIDE SEQUENCE [LARGE SCALE GENOMIC DNA]</scope>
</reference>